<name>A0A5Q0CAX7_9HYPH</name>
<sequence>MKRFVCAVGKFGTFSVIDLMTGHPADAGATSIFLTRLEALRLAGRLEQERGLSRSAAINQGMASKDASVGLAGRECR</sequence>
<dbReference type="OrthoDB" id="8404067at2"/>
<evidence type="ECO:0000313" key="2">
    <source>
        <dbReference type="Proteomes" id="UP000326881"/>
    </source>
</evidence>
<proteinExistence type="predicted"/>
<reference evidence="1 2" key="1">
    <citation type="submission" date="2019-08" db="EMBL/GenBank/DDBJ databases">
        <title>Prosopis cineraria nodule microbiome.</title>
        <authorList>
            <person name="Ali R."/>
            <person name="Chaluvadi S.R."/>
            <person name="Wang X."/>
        </authorList>
    </citation>
    <scope>NUCLEOTIDE SEQUENCE [LARGE SCALE GENOMIC DNA]</scope>
    <source>
        <strain evidence="1 2">BG7</strain>
    </source>
</reference>
<dbReference type="KEGG" id="rgr:FZ934_12745"/>
<dbReference type="Proteomes" id="UP000326881">
    <property type="component" value="Chromosome"/>
</dbReference>
<evidence type="ECO:0000313" key="1">
    <source>
        <dbReference type="EMBL" id="QFY61190.1"/>
    </source>
</evidence>
<dbReference type="AlphaFoldDB" id="A0A5Q0CAX7"/>
<gene>
    <name evidence="1" type="ORF">FZ934_12745</name>
</gene>
<dbReference type="RefSeq" id="WP_153271347.1">
    <property type="nucleotide sequence ID" value="NZ_CP043498.1"/>
</dbReference>
<dbReference type="EMBL" id="CP043498">
    <property type="protein sequence ID" value="QFY61190.1"/>
    <property type="molecule type" value="Genomic_DNA"/>
</dbReference>
<keyword evidence="2" id="KW-1185">Reference proteome</keyword>
<organism evidence="1 2">
    <name type="scientific">Rhizobium grahamii</name>
    <dbReference type="NCBI Taxonomy" id="1120045"/>
    <lineage>
        <taxon>Bacteria</taxon>
        <taxon>Pseudomonadati</taxon>
        <taxon>Pseudomonadota</taxon>
        <taxon>Alphaproteobacteria</taxon>
        <taxon>Hyphomicrobiales</taxon>
        <taxon>Rhizobiaceae</taxon>
        <taxon>Rhizobium/Agrobacterium group</taxon>
        <taxon>Rhizobium</taxon>
    </lineage>
</organism>
<protein>
    <submittedName>
        <fullName evidence="1">Uncharacterized protein</fullName>
    </submittedName>
</protein>
<accession>A0A5Q0CAX7</accession>